<dbReference type="Proteomes" id="UP000677228">
    <property type="component" value="Unassembled WGS sequence"/>
</dbReference>
<evidence type="ECO:0000256" key="5">
    <source>
        <dbReference type="ARBA" id="ARBA00022927"/>
    </source>
</evidence>
<keyword evidence="2" id="KW-0813">Transport</keyword>
<evidence type="ECO:0000256" key="4">
    <source>
        <dbReference type="ARBA" id="ARBA00022856"/>
    </source>
</evidence>
<evidence type="ECO:0000313" key="10">
    <source>
        <dbReference type="EMBL" id="CAF1636940.1"/>
    </source>
</evidence>
<evidence type="ECO:0000256" key="7">
    <source>
        <dbReference type="ARBA" id="ARBA00023136"/>
    </source>
</evidence>
<name>A0A814R4Y8_9BILA</name>
<protein>
    <submittedName>
        <fullName evidence="9">Uncharacterized protein</fullName>
    </submittedName>
</protein>
<dbReference type="EMBL" id="CAJOBC010006266">
    <property type="protein sequence ID" value="CAF3892903.1"/>
    <property type="molecule type" value="Genomic_DNA"/>
</dbReference>
<keyword evidence="7 8" id="KW-0472">Membrane</keyword>
<dbReference type="OrthoDB" id="2156679at2759"/>
<evidence type="ECO:0000256" key="6">
    <source>
        <dbReference type="ARBA" id="ARBA00022989"/>
    </source>
</evidence>
<keyword evidence="5" id="KW-0653">Protein transport</keyword>
<dbReference type="GO" id="GO:0016020">
    <property type="term" value="C:membrane"/>
    <property type="evidence" value="ECO:0007669"/>
    <property type="project" value="UniProtKB-SubCell"/>
</dbReference>
<keyword evidence="4" id="KW-0571">Peptide transport</keyword>
<sequence>PTSGTSASIIILLTYPFGRLMAFLLPTKFRLLNPGLFSIKQHALSYIMISTSHTSYAIDTIVYRIYYADSYKVDFALAGVSIISSQFIGYSIAGMLDVH</sequence>
<organism evidence="9 13">
    <name type="scientific">Didymodactylos carnosus</name>
    <dbReference type="NCBI Taxonomy" id="1234261"/>
    <lineage>
        <taxon>Eukaryota</taxon>
        <taxon>Metazoa</taxon>
        <taxon>Spiralia</taxon>
        <taxon>Gnathifera</taxon>
        <taxon>Rotifera</taxon>
        <taxon>Eurotatoria</taxon>
        <taxon>Bdelloidea</taxon>
        <taxon>Philodinida</taxon>
        <taxon>Philodinidae</taxon>
        <taxon>Didymodactylos</taxon>
    </lineage>
</organism>
<gene>
    <name evidence="9" type="ORF">GPM918_LOCUS20102</name>
    <name evidence="10" type="ORF">OVA965_LOCUS44064</name>
    <name evidence="11" type="ORF">SRO942_LOCUS20099</name>
    <name evidence="12" type="ORF">TMI583_LOCUS46625</name>
</gene>
<dbReference type="InterPro" id="IPR004648">
    <property type="entry name" value="Oligpept_transpt"/>
</dbReference>
<dbReference type="AlphaFoldDB" id="A0A814R4Y8"/>
<comment type="caution">
    <text evidence="9">The sequence shown here is derived from an EMBL/GenBank/DDBJ whole genome shotgun (WGS) entry which is preliminary data.</text>
</comment>
<dbReference type="GO" id="GO:0035673">
    <property type="term" value="F:oligopeptide transmembrane transporter activity"/>
    <property type="evidence" value="ECO:0007669"/>
    <property type="project" value="InterPro"/>
</dbReference>
<dbReference type="Pfam" id="PF03169">
    <property type="entry name" value="OPT"/>
    <property type="match status" value="1"/>
</dbReference>
<dbReference type="InterPro" id="IPR004813">
    <property type="entry name" value="OPT"/>
</dbReference>
<evidence type="ECO:0000256" key="3">
    <source>
        <dbReference type="ARBA" id="ARBA00022692"/>
    </source>
</evidence>
<comment type="subcellular location">
    <subcellularLocation>
        <location evidence="1">Membrane</location>
        <topology evidence="1">Multi-pass membrane protein</topology>
    </subcellularLocation>
</comment>
<evidence type="ECO:0000313" key="11">
    <source>
        <dbReference type="EMBL" id="CAF3892903.1"/>
    </source>
</evidence>
<feature type="non-terminal residue" evidence="9">
    <location>
        <position position="1"/>
    </location>
</feature>
<dbReference type="GO" id="GO:0015031">
    <property type="term" value="P:protein transport"/>
    <property type="evidence" value="ECO:0007669"/>
    <property type="project" value="UniProtKB-KW"/>
</dbReference>
<dbReference type="Proteomes" id="UP000682733">
    <property type="component" value="Unassembled WGS sequence"/>
</dbReference>
<keyword evidence="6 8" id="KW-1133">Transmembrane helix</keyword>
<accession>A0A814R4Y8</accession>
<evidence type="ECO:0000313" key="9">
    <source>
        <dbReference type="EMBL" id="CAF1129244.1"/>
    </source>
</evidence>
<evidence type="ECO:0000313" key="13">
    <source>
        <dbReference type="Proteomes" id="UP000663829"/>
    </source>
</evidence>
<dbReference type="Proteomes" id="UP000663829">
    <property type="component" value="Unassembled WGS sequence"/>
</dbReference>
<feature type="transmembrane region" description="Helical" evidence="8">
    <location>
        <begin position="73"/>
        <end position="93"/>
    </location>
</feature>
<feature type="transmembrane region" description="Helical" evidence="8">
    <location>
        <begin position="6"/>
        <end position="25"/>
    </location>
</feature>
<dbReference type="EMBL" id="CAJNOQ010006266">
    <property type="protein sequence ID" value="CAF1129244.1"/>
    <property type="molecule type" value="Genomic_DNA"/>
</dbReference>
<proteinExistence type="predicted"/>
<dbReference type="EMBL" id="CAJOBA010087364">
    <property type="protein sequence ID" value="CAF4469458.1"/>
    <property type="molecule type" value="Genomic_DNA"/>
</dbReference>
<evidence type="ECO:0000256" key="2">
    <source>
        <dbReference type="ARBA" id="ARBA00022448"/>
    </source>
</evidence>
<keyword evidence="13" id="KW-1185">Reference proteome</keyword>
<keyword evidence="3 8" id="KW-0812">Transmembrane</keyword>
<evidence type="ECO:0000313" key="12">
    <source>
        <dbReference type="EMBL" id="CAF4469458.1"/>
    </source>
</evidence>
<feature type="transmembrane region" description="Helical" evidence="8">
    <location>
        <begin position="46"/>
        <end position="67"/>
    </location>
</feature>
<dbReference type="PANTHER" id="PTHR22601">
    <property type="entry name" value="ISP4 LIKE PROTEIN"/>
    <property type="match status" value="1"/>
</dbReference>
<evidence type="ECO:0000256" key="8">
    <source>
        <dbReference type="SAM" id="Phobius"/>
    </source>
</evidence>
<dbReference type="EMBL" id="CAJNOK010060992">
    <property type="protein sequence ID" value="CAF1636940.1"/>
    <property type="molecule type" value="Genomic_DNA"/>
</dbReference>
<evidence type="ECO:0000256" key="1">
    <source>
        <dbReference type="ARBA" id="ARBA00004141"/>
    </source>
</evidence>
<reference evidence="9" key="1">
    <citation type="submission" date="2021-02" db="EMBL/GenBank/DDBJ databases">
        <authorList>
            <person name="Nowell W R."/>
        </authorList>
    </citation>
    <scope>NUCLEOTIDE SEQUENCE</scope>
</reference>
<dbReference type="Proteomes" id="UP000681722">
    <property type="component" value="Unassembled WGS sequence"/>
</dbReference>